<name>A0A2G9HPP4_9LAMI</name>
<organism evidence="1 2">
    <name type="scientific">Handroanthus impetiginosus</name>
    <dbReference type="NCBI Taxonomy" id="429701"/>
    <lineage>
        <taxon>Eukaryota</taxon>
        <taxon>Viridiplantae</taxon>
        <taxon>Streptophyta</taxon>
        <taxon>Embryophyta</taxon>
        <taxon>Tracheophyta</taxon>
        <taxon>Spermatophyta</taxon>
        <taxon>Magnoliopsida</taxon>
        <taxon>eudicotyledons</taxon>
        <taxon>Gunneridae</taxon>
        <taxon>Pentapetalae</taxon>
        <taxon>asterids</taxon>
        <taxon>lamiids</taxon>
        <taxon>Lamiales</taxon>
        <taxon>Bignoniaceae</taxon>
        <taxon>Crescentiina</taxon>
        <taxon>Tabebuia alliance</taxon>
        <taxon>Handroanthus</taxon>
    </lineage>
</organism>
<sequence length="70" mass="8230">MCDFGCGEDERRELQAYKEEDFPLLLERLKRMKYNSLLNSLALFCHEGKILYVFSCITTSFFSNNSLTHI</sequence>
<reference evidence="2" key="1">
    <citation type="journal article" date="2018" name="Gigascience">
        <title>Genome assembly of the Pink Ipe (Handroanthus impetiginosus, Bignoniaceae), a highly valued, ecologically keystone Neotropical timber forest tree.</title>
        <authorList>
            <person name="Silva-Junior O.B."/>
            <person name="Grattapaglia D."/>
            <person name="Novaes E."/>
            <person name="Collevatti R.G."/>
        </authorList>
    </citation>
    <scope>NUCLEOTIDE SEQUENCE [LARGE SCALE GENOMIC DNA]</scope>
    <source>
        <strain evidence="2">cv. UFG-1</strain>
    </source>
</reference>
<protein>
    <submittedName>
        <fullName evidence="1">Uncharacterized protein</fullName>
    </submittedName>
</protein>
<proteinExistence type="predicted"/>
<dbReference type="Proteomes" id="UP000231279">
    <property type="component" value="Unassembled WGS sequence"/>
</dbReference>
<dbReference type="EMBL" id="NKXS01001269">
    <property type="protein sequence ID" value="PIN19485.1"/>
    <property type="molecule type" value="Genomic_DNA"/>
</dbReference>
<evidence type="ECO:0000313" key="1">
    <source>
        <dbReference type="EMBL" id="PIN19485.1"/>
    </source>
</evidence>
<comment type="caution">
    <text evidence="1">The sequence shown here is derived from an EMBL/GenBank/DDBJ whole genome shotgun (WGS) entry which is preliminary data.</text>
</comment>
<gene>
    <name evidence="1" type="ORF">CDL12_07833</name>
</gene>
<evidence type="ECO:0000313" key="2">
    <source>
        <dbReference type="Proteomes" id="UP000231279"/>
    </source>
</evidence>
<dbReference type="AlphaFoldDB" id="A0A2G9HPP4"/>
<keyword evidence="2" id="KW-1185">Reference proteome</keyword>
<accession>A0A2G9HPP4</accession>